<gene>
    <name evidence="4" type="ORF">TAV2_LOCUS23594</name>
</gene>
<evidence type="ECO:0000313" key="4">
    <source>
        <dbReference type="EMBL" id="CAH2079302.1"/>
    </source>
</evidence>
<evidence type="ECO:0000313" key="5">
    <source>
        <dbReference type="Proteomes" id="UP000836841"/>
    </source>
</evidence>
<dbReference type="InterPro" id="IPR005162">
    <property type="entry name" value="Retrotrans_gag_dom"/>
</dbReference>
<protein>
    <recommendedName>
        <fullName evidence="3">Retrotransposon gag domain-containing protein</fullName>
    </recommendedName>
</protein>
<dbReference type="EMBL" id="OU466863">
    <property type="protein sequence ID" value="CAH2079302.1"/>
    <property type="molecule type" value="Genomic_DNA"/>
</dbReference>
<organism evidence="4 5">
    <name type="scientific">Thlaspi arvense</name>
    <name type="common">Field penny-cress</name>
    <dbReference type="NCBI Taxonomy" id="13288"/>
    <lineage>
        <taxon>Eukaryota</taxon>
        <taxon>Viridiplantae</taxon>
        <taxon>Streptophyta</taxon>
        <taxon>Embryophyta</taxon>
        <taxon>Tracheophyta</taxon>
        <taxon>Spermatophyta</taxon>
        <taxon>Magnoliopsida</taxon>
        <taxon>eudicotyledons</taxon>
        <taxon>Gunneridae</taxon>
        <taxon>Pentapetalae</taxon>
        <taxon>rosids</taxon>
        <taxon>malvids</taxon>
        <taxon>Brassicales</taxon>
        <taxon>Brassicaceae</taxon>
        <taxon>Thlaspideae</taxon>
        <taxon>Thlaspi</taxon>
    </lineage>
</organism>
<evidence type="ECO:0000259" key="3">
    <source>
        <dbReference type="Pfam" id="PF03732"/>
    </source>
</evidence>
<keyword evidence="1" id="KW-0175">Coiled coil</keyword>
<dbReference type="Proteomes" id="UP000836841">
    <property type="component" value="Chromosome 7"/>
</dbReference>
<feature type="coiled-coil region" evidence="1">
    <location>
        <begin position="14"/>
        <end position="41"/>
    </location>
</feature>
<keyword evidence="5" id="KW-1185">Reference proteome</keyword>
<evidence type="ECO:0000256" key="2">
    <source>
        <dbReference type="SAM" id="MobiDB-lite"/>
    </source>
</evidence>
<feature type="domain" description="Retrotransposon gag" evidence="3">
    <location>
        <begin position="238"/>
        <end position="310"/>
    </location>
</feature>
<name>A0AAU9T9Y1_THLAR</name>
<sequence>MTDMTTIATQLALIMECLQSLDEIKEKVQVLTDRTKTLEAIASAQCTDSGLQKGKATASNLQQGPTVKFSTEELSEVEGLSATKGSRRSTLPTAPEAGTSAKTTKHVPALGGGLIRDEHKIVVSGRPWPTRAVGRERDQRHTDGGGEWHVQPIGAATHENRPNYAAGDFRVQEERTWKGGYEAHDDRDFSPEQCVVPAARIEFPSYDGTTNAVEWLQKCDDYFADQRVFNDDAKIRQATFVLTGQAYHWNNNLRRLVTNKLSWGEFKRICKSRFGRADSVNPVRELSNLRHTGTVDDYCNQFEECLGQQTRLTGDQQLW</sequence>
<proteinExistence type="predicted"/>
<accession>A0AAU9T9Y1</accession>
<feature type="region of interest" description="Disordered" evidence="2">
    <location>
        <begin position="76"/>
        <end position="106"/>
    </location>
</feature>
<dbReference type="AlphaFoldDB" id="A0AAU9T9Y1"/>
<evidence type="ECO:0000256" key="1">
    <source>
        <dbReference type="SAM" id="Coils"/>
    </source>
</evidence>
<reference evidence="4 5" key="1">
    <citation type="submission" date="2022-03" db="EMBL/GenBank/DDBJ databases">
        <authorList>
            <person name="Nunn A."/>
            <person name="Chopra R."/>
            <person name="Nunn A."/>
            <person name="Contreras Garrido A."/>
        </authorList>
    </citation>
    <scope>NUCLEOTIDE SEQUENCE [LARGE SCALE GENOMIC DNA]</scope>
</reference>
<dbReference type="Pfam" id="PF03732">
    <property type="entry name" value="Retrotrans_gag"/>
    <property type="match status" value="1"/>
</dbReference>